<dbReference type="Pfam" id="PF00005">
    <property type="entry name" value="ABC_tran"/>
    <property type="match status" value="1"/>
</dbReference>
<dbReference type="GO" id="GO:0055085">
    <property type="term" value="P:transmembrane transport"/>
    <property type="evidence" value="ECO:0007669"/>
    <property type="project" value="UniProtKB-ARBA"/>
</dbReference>
<dbReference type="Proteomes" id="UP000236950">
    <property type="component" value="Unassembled WGS sequence"/>
</dbReference>
<dbReference type="CDD" id="cd03257">
    <property type="entry name" value="ABC_NikE_OppD_transporters"/>
    <property type="match status" value="1"/>
</dbReference>
<dbReference type="Pfam" id="PF08352">
    <property type="entry name" value="oligo_HPY"/>
    <property type="match status" value="1"/>
</dbReference>
<comment type="caution">
    <text evidence="5">The sequence shown here is derived from an EMBL/GenBank/DDBJ whole genome shotgun (WGS) entry which is preliminary data.</text>
</comment>
<evidence type="ECO:0000259" key="4">
    <source>
        <dbReference type="PROSITE" id="PS50893"/>
    </source>
</evidence>
<dbReference type="RefSeq" id="WP_103898215.1">
    <property type="nucleotide sequence ID" value="NZ_JALY01000080.1"/>
</dbReference>
<keyword evidence="3" id="KW-0067">ATP-binding</keyword>
<evidence type="ECO:0000256" key="1">
    <source>
        <dbReference type="ARBA" id="ARBA00022448"/>
    </source>
</evidence>
<keyword evidence="2" id="KW-0547">Nucleotide-binding</keyword>
<accession>A0A2S5EJ11</accession>
<evidence type="ECO:0000256" key="3">
    <source>
        <dbReference type="ARBA" id="ARBA00022840"/>
    </source>
</evidence>
<dbReference type="InterPro" id="IPR017871">
    <property type="entry name" value="ABC_transporter-like_CS"/>
</dbReference>
<dbReference type="Gene3D" id="3.40.50.300">
    <property type="entry name" value="P-loop containing nucleotide triphosphate hydrolases"/>
    <property type="match status" value="1"/>
</dbReference>
<dbReference type="PROSITE" id="PS00211">
    <property type="entry name" value="ABC_TRANSPORTER_1"/>
    <property type="match status" value="1"/>
</dbReference>
<dbReference type="FunFam" id="3.40.50.300:FF:000016">
    <property type="entry name" value="Oligopeptide ABC transporter ATP-binding component"/>
    <property type="match status" value="1"/>
</dbReference>
<dbReference type="InterPro" id="IPR003439">
    <property type="entry name" value="ABC_transporter-like_ATP-bd"/>
</dbReference>
<name>A0A2S5EJ11_9BACT</name>
<keyword evidence="1" id="KW-0813">Transport</keyword>
<evidence type="ECO:0000313" key="6">
    <source>
        <dbReference type="Proteomes" id="UP000236950"/>
    </source>
</evidence>
<dbReference type="SUPFAM" id="SSF52540">
    <property type="entry name" value="P-loop containing nucleoside triphosphate hydrolases"/>
    <property type="match status" value="1"/>
</dbReference>
<dbReference type="InterPro" id="IPR027417">
    <property type="entry name" value="P-loop_NTPase"/>
</dbReference>
<dbReference type="SMART" id="SM00382">
    <property type="entry name" value="AAA"/>
    <property type="match status" value="1"/>
</dbReference>
<proteinExistence type="predicted"/>
<dbReference type="AlphaFoldDB" id="A0A2S5EJ11"/>
<gene>
    <name evidence="5" type="ORF">AA81_03455</name>
</gene>
<dbReference type="GO" id="GO:0016887">
    <property type="term" value="F:ATP hydrolysis activity"/>
    <property type="evidence" value="ECO:0007669"/>
    <property type="project" value="InterPro"/>
</dbReference>
<dbReference type="PROSITE" id="PS50893">
    <property type="entry name" value="ABC_TRANSPORTER_2"/>
    <property type="match status" value="1"/>
</dbReference>
<reference evidence="5 6" key="1">
    <citation type="submission" date="2014-01" db="EMBL/GenBank/DDBJ databases">
        <title>Comparative genomics of Petrotoga.</title>
        <authorList>
            <person name="Chow K."/>
            <person name="Charchuk R."/>
            <person name="Nesbo C.L."/>
        </authorList>
    </citation>
    <scope>NUCLEOTIDE SEQUENCE [LARGE SCALE GENOMIC DNA]</scope>
    <source>
        <strain evidence="5 6">DSM 16923</strain>
    </source>
</reference>
<dbReference type="InterPro" id="IPR013563">
    <property type="entry name" value="Oligopep_ABC_C"/>
</dbReference>
<dbReference type="EMBL" id="JALY01000080">
    <property type="protein sequence ID" value="POZ93124.1"/>
    <property type="molecule type" value="Genomic_DNA"/>
</dbReference>
<organism evidence="5 6">
    <name type="scientific">Petrotoga halophila DSM 16923</name>
    <dbReference type="NCBI Taxonomy" id="1122953"/>
    <lineage>
        <taxon>Bacteria</taxon>
        <taxon>Thermotogati</taxon>
        <taxon>Thermotogota</taxon>
        <taxon>Thermotogae</taxon>
        <taxon>Petrotogales</taxon>
        <taxon>Petrotogaceae</taxon>
        <taxon>Petrotoga</taxon>
    </lineage>
</organism>
<evidence type="ECO:0000256" key="2">
    <source>
        <dbReference type="ARBA" id="ARBA00022741"/>
    </source>
</evidence>
<dbReference type="GO" id="GO:0005524">
    <property type="term" value="F:ATP binding"/>
    <property type="evidence" value="ECO:0007669"/>
    <property type="project" value="UniProtKB-KW"/>
</dbReference>
<dbReference type="NCBIfam" id="TIGR01727">
    <property type="entry name" value="oligo_HPY"/>
    <property type="match status" value="1"/>
</dbReference>
<keyword evidence="6" id="KW-1185">Reference proteome</keyword>
<evidence type="ECO:0000313" key="5">
    <source>
        <dbReference type="EMBL" id="POZ93124.1"/>
    </source>
</evidence>
<dbReference type="PANTHER" id="PTHR43776">
    <property type="entry name" value="TRANSPORT ATP-BINDING PROTEIN"/>
    <property type="match status" value="1"/>
</dbReference>
<sequence>MSFSPVISFDNITKKFSVRKGFKTQYVHALRNIYLDVFPKEIISIVGESGSGKTTLLRVLSRIYLENNGSIKFKDQIIPKKFKRNEELKFREEIQMIFQDPFSSLNPVKRVYQILKRPLELHKFEQINQRIKKVLEEVELTPVENFLNKYPHELSGGQRQRVVIARAIVTKPSVILADEPTSMLDVSIRAGIMKLMLKIRDDLDTTYIHVTHDLAAARYISDRIAVMYAGMIMEEGTADEVVLDPLHPYTRLLRKAAPDPDKITSEKLGNTGEVPDLINPPKGCPFEPRCPFAMEKCKNYLPSYFQVDNRKVRCFLYEKYPINNKF</sequence>
<protein>
    <submittedName>
        <fullName evidence="5">Chemotaxis protein</fullName>
    </submittedName>
</protein>
<dbReference type="InterPro" id="IPR050319">
    <property type="entry name" value="ABC_transp_ATP-bind"/>
</dbReference>
<dbReference type="InterPro" id="IPR003593">
    <property type="entry name" value="AAA+_ATPase"/>
</dbReference>
<feature type="domain" description="ABC transporter" evidence="4">
    <location>
        <begin position="7"/>
        <end position="254"/>
    </location>
</feature>
<dbReference type="GO" id="GO:0015833">
    <property type="term" value="P:peptide transport"/>
    <property type="evidence" value="ECO:0007669"/>
    <property type="project" value="InterPro"/>
</dbReference>